<feature type="region of interest" description="Disordered" evidence="4">
    <location>
        <begin position="1859"/>
        <end position="1885"/>
    </location>
</feature>
<name>A0ABM1SPW9_LIMPO</name>
<feature type="compositionally biased region" description="Low complexity" evidence="4">
    <location>
        <begin position="3164"/>
        <end position="3177"/>
    </location>
</feature>
<feature type="region of interest" description="Disordered" evidence="4">
    <location>
        <begin position="463"/>
        <end position="485"/>
    </location>
</feature>
<organism evidence="6 7">
    <name type="scientific">Limulus polyphemus</name>
    <name type="common">Atlantic horseshoe crab</name>
    <dbReference type="NCBI Taxonomy" id="6850"/>
    <lineage>
        <taxon>Eukaryota</taxon>
        <taxon>Metazoa</taxon>
        <taxon>Ecdysozoa</taxon>
        <taxon>Arthropoda</taxon>
        <taxon>Chelicerata</taxon>
        <taxon>Merostomata</taxon>
        <taxon>Xiphosura</taxon>
        <taxon>Limulidae</taxon>
        <taxon>Limulus</taxon>
    </lineage>
</organism>
<feature type="region of interest" description="Disordered" evidence="4">
    <location>
        <begin position="1038"/>
        <end position="1064"/>
    </location>
</feature>
<dbReference type="PROSITE" id="PS50030">
    <property type="entry name" value="UBA"/>
    <property type="match status" value="1"/>
</dbReference>
<proteinExistence type="inferred from homology"/>
<feature type="compositionally biased region" description="Low complexity" evidence="4">
    <location>
        <begin position="1187"/>
        <end position="1202"/>
    </location>
</feature>
<dbReference type="Pfam" id="PF12624">
    <property type="entry name" value="VPS13_N"/>
    <property type="match status" value="1"/>
</dbReference>
<evidence type="ECO:0000256" key="2">
    <source>
        <dbReference type="ARBA" id="ARBA00022448"/>
    </source>
</evidence>
<feature type="domain" description="UBA" evidence="5">
    <location>
        <begin position="2703"/>
        <end position="2743"/>
    </location>
</feature>
<comment type="similarity">
    <text evidence="1">Belongs to the VPS13 family.</text>
</comment>
<evidence type="ECO:0000313" key="6">
    <source>
        <dbReference type="Proteomes" id="UP000694941"/>
    </source>
</evidence>
<evidence type="ECO:0000313" key="7">
    <source>
        <dbReference type="RefSeq" id="XP_022245675.1"/>
    </source>
</evidence>
<feature type="compositionally biased region" description="Polar residues" evidence="4">
    <location>
        <begin position="3812"/>
        <end position="3828"/>
    </location>
</feature>
<feature type="region of interest" description="Disordered" evidence="4">
    <location>
        <begin position="798"/>
        <end position="826"/>
    </location>
</feature>
<accession>A0ABM1SPW9</accession>
<dbReference type="PANTHER" id="PTHR16166:SF141">
    <property type="entry name" value="INTERMEMBRANE LIPID TRANSFER PROTEIN VPS13D"/>
    <property type="match status" value="1"/>
</dbReference>
<keyword evidence="3" id="KW-0445">Lipid transport</keyword>
<dbReference type="Proteomes" id="UP000694941">
    <property type="component" value="Unplaced"/>
</dbReference>
<dbReference type="InterPro" id="IPR041969">
    <property type="entry name" value="VP13D_UBA"/>
</dbReference>
<feature type="region of interest" description="Disordered" evidence="4">
    <location>
        <begin position="3154"/>
        <end position="3177"/>
    </location>
</feature>
<dbReference type="SUPFAM" id="SSF46934">
    <property type="entry name" value="UBA-like"/>
    <property type="match status" value="1"/>
</dbReference>
<dbReference type="Pfam" id="PF25036">
    <property type="entry name" value="VPS13_VAB"/>
    <property type="match status" value="2"/>
</dbReference>
<dbReference type="InterPro" id="IPR009060">
    <property type="entry name" value="UBA-like_sf"/>
</dbReference>
<reference evidence="7" key="1">
    <citation type="submission" date="2025-08" db="UniProtKB">
        <authorList>
            <consortium name="RefSeq"/>
        </authorList>
    </citation>
    <scope>IDENTIFICATION</scope>
    <source>
        <tissue evidence="7">Muscle</tissue>
    </source>
</reference>
<gene>
    <name evidence="7" type="primary">LOC106462652</name>
</gene>
<evidence type="ECO:0000256" key="3">
    <source>
        <dbReference type="ARBA" id="ARBA00023055"/>
    </source>
</evidence>
<feature type="compositionally biased region" description="Low complexity" evidence="4">
    <location>
        <begin position="471"/>
        <end position="485"/>
    </location>
</feature>
<sequence>MLEGLVAWVLNTYIGEYLENLNTDQLSIGLLQGEVELENLPFKKDALKNLNLPIEIRAGFVGKIKLQIPVRRLRSEPWVISFEKLFLVAGPVSCTEYDEEKEEQIVQQRKLSQLDALEAKWKADQESKQKQSYYASSYSSWLTYGTSLVTNIIENLQLKIKDVHVRYEDDQTNPESPFACGFIIHNLSAQSTDENWTAKFVSSSSTDTMRKLLQLDDLSFYWDPSAMMIGHQNFSDLIENMSTHMDHCKTYTGSIKPHDFILAPVSAKAQLLRNCSPKPLRSKSTPRLVCDLQLGKIPLSLTEVQYKQMVDWTRELDYLDTTWKYRKWRPKVSVKENTKAWWDYAIDAHMESQRQKNQRSTWDFVLKRARMNVEYFKIYHIHLTQPSSLTTAMKNQMDNIEQDLNFEELCTLRELVFKNVTAEEKTKKKEEVSHSRGQGILQGWFPTWTGWYSDSKISGNTGSVEEEYDDTLSGSSKSTISSTSSPTEAEILKNKIEEEILDALDSVENDTLLKRDTVFAKLNFCLHYGTLTLFGSNTSHSTVSSPQSPTQDYEVNKPLMELEFSDVKTCIETRPRTGSLLFELKLGALYLHDKVTTNSIFPCVVMPQNKEVSFSFPKAASSLGVSVMTKPSYVRLSGFSSATNLKQTVSTIEPLFQLVYEKKPFGSSADHRLLIMSQSFELTYNPEALNTVVDFFSLSHHKQNLKSQSEGLRLTAVARSQYELLKKQTKAELRHRLDQIFEGEQRVLEATRWDIQLDISAPQVVIPENLFDHNAVLVVVDLGRLHFVNASSKFKKKQKEKEIEESDDEDFQTPCSTPPENGVEETEKPLTFTLEPFTLEHQTVGNSLYGSQAEVSLLDYMYEKYTLELSDMQVLVGRVKDNRKFAQLKGTSAMHVVDRFSISLQTERRLFFTTDPHFPAVTLSGTLPKLTFHINEQKVLLITTSLKSNNDQVKELGEDSSLLAMQFCVEQLSLEVQSRGRSIAELQVTGVKATFSKRPYETSVTLCVHSLLLIDALQTYGPDFELLVASHRHVSMDSMSGSLRDSEPNSPTSPASPEAAYSPLLGRSPPTVLNAALKTLHTTSEKARKISASPFSSSPYSNKYEDFIEPTSRDALIVMEFTVTHKPSLVDIERGGETLQIASLQFNTLDITANQETIVELVGFLRRISSIASEKTPSLHKSATVTPLGSEGSPGGSLSSLGHDGVNKQQTDVTVPFVRTELTFDFHRLNVLLLRAVSKKHNTVGQKVATATMSGAHIHASMGDGIRISGDLGGLQVLDLATENTKHQRIISVGYDPLSEVQLDLLTRLQADLYKPLSNITAEAEPQKALTFVVTRSSHDCASSSPVLEAEGGSILKEDETETLEVTLRMASVCYTHSPRLIYELASCAVEFREYMVALASSIKTAATGVAIGIVTRRANSLSASFHGGSAELLTTRKRHGSASAEDVTEEVPCYIGDDTEEILNLEIKLDVLLQTPVIILPSAPASADVLVAHLGQIRIQNLNSASLESPQFTLNSCDSFKSDSFFVEIRQMNLYSLNIERNIRTTSTGINSFCSGPEVSLMPVQHLYSCAQNGFPILHDTIIEFTVAKQTAPSEIHSEDTQQNFIFDEEGMIHHDIYSRKDTIKLTGQVVTPLKVILSKPQYEQVLKTLDNLTFDGYDQSRDLSSEHSLNTVIEEKDEDAGLYPSVSALKLDEHFENQRRHSKTKLPQDEIQSRNLTSVCAYFTVPEFVVGLQGDLEEQSIVNLIFKEFTLNYEKEDPYETLIQVSLHSLLMEDCLVPSHSKHRFIMVSSSKESASSHSSTPTKSLFLSTSCPDMTDHLPLVMSHPSLPDRLHTQNIFKVHHSKTASLRGVKLSTKKSLDRLIKPSCPSTPPPSPSGQKSLLQLPSSSSAQDALVHIKALLVDKKSPKFCTKYNATNRFIDVDFSCLETVVNLKTWVMVLDFFGIGSQVPEVADPVPQRSQCISRQSSLAEEVRKQEVETQMEVINSEIKLNIHSLTLVLNKEYELAKANVSHFTSHITLRDRNFAVQGKLGSMSLLDLTPYGQLYRERFMTSGNEALHFDIFKYGTPDPQLDRQYDIRVKCQMASVRYVHTHRFYMETVAFFQQFNQLQDLMMRIRAAATGAMVNTDVIRGSRILVDIQAASPVIVVPHSHFSREVLVGNLGQLTVSNSFLFTGSSGTISIQQKSPSPEVKSSISSDPMTTSVYGSLDNASEEKISIQHSVATSISENHLCLLDVMNVELSDMFLYSAVHTSRDAPYPGYEHKASPGEVVDNDQFCIADLHFPSYLICHQGGRLLKEKFMLKLQVERNLDGAICHSVPDITVVGSFSSVHFTVDLTQYKLIRGILDHNLGEPLEQFLTTIEKLEEPGIQTTSGQTWTSIAFHMDLMNVIVELVQRNSHPKCANSESRLAKFNFIKSRLSFEGYSDQSKDVDLVSHEIRVSDTRYQDAPANTRPNLFTNILQPSKHKSEVSPLQVEVHYRSTHDFARFTILLNNMRVMGIVDWLKNVLEFLSTSADKPVTLEKSKASLAHPSLSESIRQSSVFTRSSQEKDEVPFELSLNVTDTELVVIEDSATWDTSAVILKSTAVIAFKPCSLDKPLSCILQNLEVFSCILGLEEDTALSIIDPVTVNVDVVQKLSSPSYRRVSSELDNTGHTLEVSVNNLNLRLSYYDMQMFLQMFESIQQQTGINTAEVSNKNHFPTFPESTIRSLQDTGFSQADCIKALEMSDGQLNDAALWLLSNASPLSPTEAIPLKSNRDKRMNIEMMELRLGCGCLCIIDDCKDSDVPLLELTVKDLRVQQKQAPNEGISTFQISVAYYNRALSGWEPVVEPWRCKTKWSAGPNLYGSKKFSMKVDAEDVLNICITRSLLDLYSMVKKTWSEEYYKDFEKNSEPAKKGISSRAYRRRSPFVPFALQNDTDCKLKFATVISSLERNTKEPHYMNFHQVADSGLSWIDAYPGQIIPFSFEERDKMRHRDSHQLKIHQLIVKIDGLRQVAPVSVDRVGVYFRETKPEASRLTVVRDEPPVRVVFAVKLEGSARKLVTVRSALQISNLLKEAVEIKLENTTLKSVSAHTLFLLPHTNLFMPLHFVHANIWVRPADRQVTTCDSPIRWQHVSRPREINGTVKSCSPLYGSKERYRFSVIVKRENFPAERTSEPGMRGSTSSSSLTRSTTPPRRLLVKPGHKIFFIPSLVVVNLLPYDLHYCVRDADIKGCIKPGKSTDLHSVNISETVIIGFYLENFRRCTDLTIHSGTKEFLAQVEVCDCLSRLLALQVRVVPIHNCALRIHVSTPYWLVNKTGLPLVFKQDEAQQEAAGQFEEHELARSMSPLLFSFSDTEAPVMCSMRVGKSLHPNGYSHWCKRFHLNQLLRFKSFMKSVLLKLPNAVPNRNMDNFGIFVFCSIFQQGKAQFGGFMNYTCRFSNYTLSAMPKSSLPFHWPRLDLDSLLCVRLSNIPDCYWSGGFRIDDIQSFHVHMRENQGKSHFLRVEVILQNATYFIVFTDADKMPPPIRIDNYSEVPIVYYQTHIREERLKTIIRPHTTVPYAWDEPTFSPYITCCAPGDCSASYNMDSFGEGSKLYYENFIYVAFTGTFLRADGINDSMLFSSSDLTGQELVLDVPFGTRVILSRKEQGKRSQLWRMTSTEMLQHEGSSPPRDPHRSTSVDNERVLVLDIAGLGPLPGEFVPLMLRKPDKRRRLTQTWRFTENGRLCCGLSNLFVQAKDGFMGLKIGNEVVIGPTQPVTFKTMQNGVPVEQALSRQKLRGGSGVLAVKVVADGPTRVLQITDIRQKQLVSLTSSTSDWVVLEERERPRLSSQEASKAPESSNDTSRSTHDLQLCFHLSSGLGVSVINHLSEELVYLLLNNIMVEFVQNASGQTLDCSVQNLQADNQLLNAEQPVMLYVTPQDKTDHLRHLPAVYITIQRSSMPDINVQIFKHLLVTIKNLTLNLEELLLLKLLQCFGFDQSDIELEKMDENDSQAQRALAAAASAHAQRYYFSTLKLHMQQLRLSVLTSGQLPPELRQLKHKVGWHLIRFEDAIVELDPFLRVHPFETLQFLLDDIYEHYREELKSQAIKILGAIDFLGNPLGLANDVSHGLVELVKEGNFGGLFKNVTHGLSNSAAKVTGSLSDGLGVVSMDKHHQEMRKRIRQDTASAGSDHLVAGLKGLGIGLLGGVTSILSQTYEGAASDGFQGFFAGLGKGLVGTVTKPTVGVLDFASGAASALRDTSRRSSHILPTRCRLSRLCVGPGGLLPVYSEHQALGQEFLFQLNDRNFNEFFVAYEQLLAGSEDLRALISSEQVYILSRKTPSVNKVILTVPLGELYYCCTVKSTTGVLGQTKIYLQFNMNTDEILPLLNTTSKASKGPQVRCDSQEIADRVSQQVNYAKSLFEDRRNTVVIGDEKPEELDQA</sequence>
<dbReference type="SMART" id="SM00165">
    <property type="entry name" value="UBA"/>
    <property type="match status" value="1"/>
</dbReference>
<dbReference type="CDD" id="cd14306">
    <property type="entry name" value="UBA_VP13D"/>
    <property type="match status" value="1"/>
</dbReference>
<feature type="region of interest" description="Disordered" evidence="4">
    <location>
        <begin position="1179"/>
        <end position="1205"/>
    </location>
</feature>
<keyword evidence="2" id="KW-0813">Transport</keyword>
<dbReference type="GeneID" id="106462652"/>
<keyword evidence="6" id="KW-1185">Reference proteome</keyword>
<dbReference type="InterPro" id="IPR056747">
    <property type="entry name" value="VPS13-like_M"/>
</dbReference>
<dbReference type="InterPro" id="IPR026847">
    <property type="entry name" value="VPS13"/>
</dbReference>
<dbReference type="InterPro" id="IPR026854">
    <property type="entry name" value="VPS13_N"/>
</dbReference>
<dbReference type="InterPro" id="IPR015940">
    <property type="entry name" value="UBA"/>
</dbReference>
<dbReference type="RefSeq" id="XP_022245675.1">
    <property type="nucleotide sequence ID" value="XM_022389967.1"/>
</dbReference>
<evidence type="ECO:0000259" key="5">
    <source>
        <dbReference type="PROSITE" id="PS50030"/>
    </source>
</evidence>
<evidence type="ECO:0000256" key="4">
    <source>
        <dbReference type="SAM" id="MobiDB-lite"/>
    </source>
</evidence>
<dbReference type="InterPro" id="IPR009543">
    <property type="entry name" value="VPS13_VAB"/>
</dbReference>
<evidence type="ECO:0000256" key="1">
    <source>
        <dbReference type="ARBA" id="ARBA00006545"/>
    </source>
</evidence>
<dbReference type="CDD" id="cd23453">
    <property type="entry name" value="beta-trefoil_Ricin_VPS13D"/>
    <property type="match status" value="1"/>
</dbReference>
<dbReference type="Pfam" id="PF25033">
    <property type="entry name" value="VPS13_M"/>
    <property type="match status" value="1"/>
</dbReference>
<dbReference type="Gene3D" id="1.10.8.10">
    <property type="entry name" value="DNA helicase RuvA subunit, C-terminal domain"/>
    <property type="match status" value="1"/>
</dbReference>
<protein>
    <submittedName>
        <fullName evidence="7">Vacuolar protein sorting-associated protein 13D-like</fullName>
    </submittedName>
</protein>
<feature type="region of interest" description="Disordered" evidence="4">
    <location>
        <begin position="3807"/>
        <end position="3829"/>
    </location>
</feature>
<dbReference type="PANTHER" id="PTHR16166">
    <property type="entry name" value="VACUOLAR PROTEIN SORTING-ASSOCIATED PROTEIN VPS13"/>
    <property type="match status" value="1"/>
</dbReference>
<feature type="compositionally biased region" description="Polar residues" evidence="4">
    <location>
        <begin position="1038"/>
        <end position="1055"/>
    </location>
</feature>